<keyword evidence="3 4" id="KW-0175">Coiled coil</keyword>
<comment type="subcellular location">
    <subcellularLocation>
        <location evidence="1">Cytoplasm</location>
    </subcellularLocation>
</comment>
<keyword evidence="2" id="KW-0963">Cytoplasm</keyword>
<organism evidence="6 7">
    <name type="scientific">Pomacea canaliculata</name>
    <name type="common">Golden apple snail</name>
    <dbReference type="NCBI Taxonomy" id="400727"/>
    <lineage>
        <taxon>Eukaryota</taxon>
        <taxon>Metazoa</taxon>
        <taxon>Spiralia</taxon>
        <taxon>Lophotrochozoa</taxon>
        <taxon>Mollusca</taxon>
        <taxon>Gastropoda</taxon>
        <taxon>Caenogastropoda</taxon>
        <taxon>Architaenioglossa</taxon>
        <taxon>Ampullarioidea</taxon>
        <taxon>Ampullariidae</taxon>
        <taxon>Pomacea</taxon>
    </lineage>
</organism>
<evidence type="ECO:0000256" key="4">
    <source>
        <dbReference type="SAM" id="Coils"/>
    </source>
</evidence>
<feature type="region of interest" description="Disordered" evidence="5">
    <location>
        <begin position="78"/>
        <end position="114"/>
    </location>
</feature>
<proteinExistence type="predicted"/>
<evidence type="ECO:0000256" key="2">
    <source>
        <dbReference type="ARBA" id="ARBA00022490"/>
    </source>
</evidence>
<evidence type="ECO:0000256" key="1">
    <source>
        <dbReference type="ARBA" id="ARBA00004496"/>
    </source>
</evidence>
<feature type="region of interest" description="Disordered" evidence="5">
    <location>
        <begin position="1559"/>
        <end position="1578"/>
    </location>
</feature>
<dbReference type="PANTHER" id="PTHR18875:SF8">
    <property type="entry name" value="COILED-COIL DOMAIN-CONTAINING PROTEIN 18"/>
    <property type="match status" value="1"/>
</dbReference>
<dbReference type="GO" id="GO:0005737">
    <property type="term" value="C:cytoplasm"/>
    <property type="evidence" value="ECO:0007669"/>
    <property type="project" value="UniProtKB-SubCell"/>
</dbReference>
<dbReference type="EMBL" id="PZQS01000011">
    <property type="protein sequence ID" value="PVD21835.1"/>
    <property type="molecule type" value="Genomic_DNA"/>
</dbReference>
<comment type="caution">
    <text evidence="6">The sequence shown here is derived from an EMBL/GenBank/DDBJ whole genome shotgun (WGS) entry which is preliminary data.</text>
</comment>
<feature type="region of interest" description="Disordered" evidence="5">
    <location>
        <begin position="1340"/>
        <end position="1389"/>
    </location>
</feature>
<feature type="coiled-coil region" evidence="4">
    <location>
        <begin position="151"/>
        <end position="329"/>
    </location>
</feature>
<feature type="coiled-coil region" evidence="4">
    <location>
        <begin position="515"/>
        <end position="806"/>
    </location>
</feature>
<feature type="region of interest" description="Disordered" evidence="5">
    <location>
        <begin position="1218"/>
        <end position="1240"/>
    </location>
</feature>
<evidence type="ECO:0000313" key="6">
    <source>
        <dbReference type="EMBL" id="PVD21835.1"/>
    </source>
</evidence>
<evidence type="ECO:0000256" key="5">
    <source>
        <dbReference type="SAM" id="MobiDB-lite"/>
    </source>
</evidence>
<protein>
    <submittedName>
        <fullName evidence="6">Uncharacterized protein</fullName>
    </submittedName>
</protein>
<dbReference type="Proteomes" id="UP000245119">
    <property type="component" value="Linkage Group LG11"/>
</dbReference>
<feature type="region of interest" description="Disordered" evidence="5">
    <location>
        <begin position="1422"/>
        <end position="1447"/>
    </location>
</feature>
<dbReference type="PANTHER" id="PTHR18875">
    <property type="entry name" value="SARCOMA ANTIGEN NY-SAR-24/CYTOSKELETAL PROTEIN SOJO"/>
    <property type="match status" value="1"/>
</dbReference>
<dbReference type="SUPFAM" id="SSF57997">
    <property type="entry name" value="Tropomyosin"/>
    <property type="match status" value="1"/>
</dbReference>
<dbReference type="OrthoDB" id="304163at2759"/>
<reference evidence="6 7" key="1">
    <citation type="submission" date="2018-04" db="EMBL/GenBank/DDBJ databases">
        <title>The genome of golden apple snail Pomacea canaliculata provides insight into stress tolerance and invasive adaptation.</title>
        <authorList>
            <person name="Liu C."/>
            <person name="Liu B."/>
            <person name="Ren Y."/>
            <person name="Zhang Y."/>
            <person name="Wang H."/>
            <person name="Li S."/>
            <person name="Jiang F."/>
            <person name="Yin L."/>
            <person name="Zhang G."/>
            <person name="Qian W."/>
            <person name="Fan W."/>
        </authorList>
    </citation>
    <scope>NUCLEOTIDE SEQUENCE [LARGE SCALE GENOMIC DNA]</scope>
    <source>
        <strain evidence="6">SZHN2017</strain>
        <tissue evidence="6">Muscle</tissue>
    </source>
</reference>
<sequence>MSESDTSASAIVRQTRMDYEEMRRKLAETEKKLNKLARLESKALEEDRFLPGATASLEDLESVRSELSTVPGSYTGFASQRFPASTPSKKQKDNVKPPYENYNSDAFGDSQGQTNDVKHFRQNQCLLTEVERLAGELHFAREKELELRNKLSSQHDHVMELQDRVEELQGETEALDRALRSSEEHLTESQQQMVSLQQQLLSCQQELQDLHLEVQEEHRIRCSIEKQRDEALQNFLEVQETLEKYQRHSHDKIKSLEKSEDHLRDSLAHANEERDELLLKVDSLQSALTAHEQEIERLQALSAVEQETKHDMETQALELRQHLAKLTAQKCEKEILEISVLRQENAVLSSEVEENCEVFNQLEDLLKQLQQMRATDQHKQIPDDSGHVSFHFASASVTSGKNHSVSYSQSDTLAANTNNNGKTVEVVLNELRAMLFDMDEEIHRLRNRLLAKEEETCVIDGLKAEVSQLVKKAIHGEEQTSEMEKMIGRVEADRTWLARQLMECQEEVTKRDSQLVTLEARLSQRNAQIIELQEDLSRRCSEMTCLEKEVWKKSSHVSQMETLLEEKREEIAEYLASVTELQRKSTAQEEEVASTRQKIKTLQMELERRLAEETKSQALHMSRCQQYEDQIDVLEQDLQKRKSQYEAVNHQAHQLQQDCQEKENLIQHLEETIVETRRELETTTRRGQEVLRQLEDRLTHSSQQVTQLESALLLCRNEIQEHVQTIREMQQHFEHEVNKREQSIKHLEQQLKEAQRKASQQAEDKMHLEQELLEKNAALHHWEAHISELEQKEASLHASVSHLEQQLLQTKSRWRAESDELHHKIEAQSAELDKALSTCSGLRQTVKEIEEEDRQLSSQKSLLEKRLQEEISNSRTQVSHANRLEKNVRDLRVELEQKIEIVGQLEDQLQNKEADLQQQLHLVEELDVQQLRLQRDLKQALEKSSLLDEQVQKLQFEVKAKDQILNDTREILRKTQAELSEKTLEAKELKEAVDERQQELEGRVAMVAQLERTICETHNEMSQRMERVDSTLRKYEAEIKERTGQIADLDDKLQLAQAQQMETSLQLRQQQQVAQRQQVELQANSAKMEELEMTNQRQKQKLEEQRQENVEVTQELRLTREQLQTQHSEFLSTRRELGAVRRECERLSKELEEVMKVQRSKDQDTARLSEELGASQARTAQAEARLLAETNRLQREKQELQACHREELDALTKAHDQAQQQHASAVERTTSLSHKLTENERLYEHRLDQARSELEALQNEVTSRKELIRNANETIFMRDSEIARLKAQISRMERMLPSHAKAELASSVPVLKASYQPSSTSIASSESAFAYSKGFHNSLRQASVNQRKEHRHPLTSTSRYEGAPPALSGAHFNNNANLNSSQNASELPMKDTWADTSENEEGYLMDPMIFSFEKLDGELGKADGDLGSNSEVDSECPRQPSGSETTTIDQVQGVCEVTGGKAMLEVKQSVKVNAGAKKKPQAVLHTDRLKGKVGNKSQSLSKRTSLGKEEKGDYFHHQFEPDTLIGTYRSPETEVKSKLEVKELQQQLEANALRQQEIERQLQSLDTTRDVPNDSSTM</sequence>
<gene>
    <name evidence="6" type="ORF">C0Q70_17637</name>
</gene>
<feature type="coiled-coil region" evidence="4">
    <location>
        <begin position="428"/>
        <end position="455"/>
    </location>
</feature>
<evidence type="ECO:0000313" key="7">
    <source>
        <dbReference type="Proteomes" id="UP000245119"/>
    </source>
</evidence>
<accession>A0A2T7NKZ7</accession>
<feature type="coiled-coil region" evidence="4">
    <location>
        <begin position="12"/>
        <end position="46"/>
    </location>
</feature>
<feature type="compositionally biased region" description="Low complexity" evidence="5">
    <location>
        <begin position="1373"/>
        <end position="1385"/>
    </location>
</feature>
<keyword evidence="7" id="KW-1185">Reference proteome</keyword>
<evidence type="ECO:0000256" key="3">
    <source>
        <dbReference type="ARBA" id="ARBA00023054"/>
    </source>
</evidence>
<feature type="compositionally biased region" description="Polar residues" evidence="5">
    <location>
        <begin position="78"/>
        <end position="88"/>
    </location>
</feature>
<name>A0A2T7NKZ7_POMCA</name>